<proteinExistence type="predicted"/>
<reference evidence="1" key="2">
    <citation type="journal article" date="2023" name="IMA Fungus">
        <title>Comparative genomic study of the Penicillium genus elucidates a diverse pangenome and 15 lateral gene transfer events.</title>
        <authorList>
            <person name="Petersen C."/>
            <person name="Sorensen T."/>
            <person name="Nielsen M.R."/>
            <person name="Sondergaard T.E."/>
            <person name="Sorensen J.L."/>
            <person name="Fitzpatrick D.A."/>
            <person name="Frisvad J.C."/>
            <person name="Nielsen K.L."/>
        </authorList>
    </citation>
    <scope>NUCLEOTIDE SEQUENCE</scope>
    <source>
        <strain evidence="1">IBT 26290</strain>
    </source>
</reference>
<evidence type="ECO:0000313" key="2">
    <source>
        <dbReference type="Proteomes" id="UP001149163"/>
    </source>
</evidence>
<reference evidence="1" key="1">
    <citation type="submission" date="2022-11" db="EMBL/GenBank/DDBJ databases">
        <authorList>
            <person name="Petersen C."/>
        </authorList>
    </citation>
    <scope>NUCLEOTIDE SEQUENCE</scope>
    <source>
        <strain evidence="1">IBT 26290</strain>
    </source>
</reference>
<sequence length="311" mass="32953">MLKAGGRAFRCPRAGEWDGRVGEQRGARRSGLRHGGISVGHGMSRASKGWAGGGNCSAAACSDKNPSAKPVDNLSLHHRSGADALAARGWSSVLMGRCIEDNLQYVHALDAIKRPFGPMLPFLADSSAAEPAGPSVEPGGDHVFVVMTGNAVNVGHFCLRHAAYPTDGGLLLIMRVRRDASVGAPGGPIASTVLYEVDRSIGYSSIDFGPPRSVALCPCELVYLPTEGPGMHRRGEIFSAGRPEGPCPALLPTRCLCPTFRTGNPLQIDRIDGEGTGREKMSSIAIVRAGHQIDPIANRVALTSREEWIWT</sequence>
<comment type="caution">
    <text evidence="1">The sequence shown here is derived from an EMBL/GenBank/DDBJ whole genome shotgun (WGS) entry which is preliminary data.</text>
</comment>
<organism evidence="1 2">
    <name type="scientific">Penicillium canariense</name>
    <dbReference type="NCBI Taxonomy" id="189055"/>
    <lineage>
        <taxon>Eukaryota</taxon>
        <taxon>Fungi</taxon>
        <taxon>Dikarya</taxon>
        <taxon>Ascomycota</taxon>
        <taxon>Pezizomycotina</taxon>
        <taxon>Eurotiomycetes</taxon>
        <taxon>Eurotiomycetidae</taxon>
        <taxon>Eurotiales</taxon>
        <taxon>Aspergillaceae</taxon>
        <taxon>Penicillium</taxon>
    </lineage>
</organism>
<accession>A0A9W9HQ85</accession>
<name>A0A9W9HQ85_9EURO</name>
<dbReference type="AlphaFoldDB" id="A0A9W9HQ85"/>
<protein>
    <submittedName>
        <fullName evidence="1">Uncharacterized protein</fullName>
    </submittedName>
</protein>
<dbReference type="Proteomes" id="UP001149163">
    <property type="component" value="Unassembled WGS sequence"/>
</dbReference>
<evidence type="ECO:0000313" key="1">
    <source>
        <dbReference type="EMBL" id="KAJ5152880.1"/>
    </source>
</evidence>
<keyword evidence="2" id="KW-1185">Reference proteome</keyword>
<dbReference type="EMBL" id="JAPQKN010000007">
    <property type="protein sequence ID" value="KAJ5152880.1"/>
    <property type="molecule type" value="Genomic_DNA"/>
</dbReference>
<dbReference type="RefSeq" id="XP_056539188.1">
    <property type="nucleotide sequence ID" value="XM_056691482.1"/>
</dbReference>
<gene>
    <name evidence="1" type="ORF">N7482_009358</name>
</gene>
<dbReference type="GeneID" id="81430658"/>